<dbReference type="RefSeq" id="WP_338294464.1">
    <property type="nucleotide sequence ID" value="NZ_AP027272.1"/>
</dbReference>
<gene>
    <name evidence="2" type="ORF">MACH26_39130</name>
</gene>
<dbReference type="CDD" id="cd08556">
    <property type="entry name" value="GDPD"/>
    <property type="match status" value="1"/>
</dbReference>
<dbReference type="PANTHER" id="PTHR46211">
    <property type="entry name" value="GLYCEROPHOSPHORYL DIESTER PHOSPHODIESTERASE"/>
    <property type="match status" value="1"/>
</dbReference>
<proteinExistence type="predicted"/>
<evidence type="ECO:0000259" key="1">
    <source>
        <dbReference type="PROSITE" id="PS51704"/>
    </source>
</evidence>
<evidence type="ECO:0000313" key="2">
    <source>
        <dbReference type="EMBL" id="BDX08392.1"/>
    </source>
</evidence>
<reference evidence="2" key="1">
    <citation type="submission" date="2023-01" db="EMBL/GenBank/DDBJ databases">
        <title>Complete genome sequence of Planctobacterium marinum strain Dej080120_11.</title>
        <authorList>
            <person name="Ueki S."/>
            <person name="Maruyama F."/>
        </authorList>
    </citation>
    <scope>NUCLEOTIDE SEQUENCE</scope>
    <source>
        <strain evidence="2">Dej080120_11</strain>
    </source>
</reference>
<dbReference type="PANTHER" id="PTHR46211:SF1">
    <property type="entry name" value="GLYCEROPHOSPHODIESTER PHOSPHODIESTERASE, CYTOPLASMIC"/>
    <property type="match status" value="1"/>
</dbReference>
<dbReference type="GO" id="GO:0008081">
    <property type="term" value="F:phosphoric diester hydrolase activity"/>
    <property type="evidence" value="ECO:0007669"/>
    <property type="project" value="InterPro"/>
</dbReference>
<name>A0AA48HRP8_9ALTE</name>
<keyword evidence="3" id="KW-1185">Reference proteome</keyword>
<dbReference type="InterPro" id="IPR030395">
    <property type="entry name" value="GP_PDE_dom"/>
</dbReference>
<dbReference type="KEGG" id="pmaw:MACH26_39130"/>
<dbReference type="GO" id="GO:0006629">
    <property type="term" value="P:lipid metabolic process"/>
    <property type="evidence" value="ECO:0007669"/>
    <property type="project" value="InterPro"/>
</dbReference>
<accession>A0AA48HRP8</accession>
<dbReference type="PROSITE" id="PS51704">
    <property type="entry name" value="GP_PDE"/>
    <property type="match status" value="1"/>
</dbReference>
<dbReference type="Proteomes" id="UP001333710">
    <property type="component" value="Chromosome"/>
</dbReference>
<dbReference type="Pfam" id="PF03009">
    <property type="entry name" value="GDPD"/>
    <property type="match status" value="1"/>
</dbReference>
<protein>
    <submittedName>
        <fullName evidence="2">Glycerophosphoryl diester phosphodiesterase</fullName>
    </submittedName>
</protein>
<dbReference type="SUPFAM" id="SSF51695">
    <property type="entry name" value="PLC-like phosphodiesterases"/>
    <property type="match status" value="1"/>
</dbReference>
<organism evidence="2 3">
    <name type="scientific">Planctobacterium marinum</name>
    <dbReference type="NCBI Taxonomy" id="1631968"/>
    <lineage>
        <taxon>Bacteria</taxon>
        <taxon>Pseudomonadati</taxon>
        <taxon>Pseudomonadota</taxon>
        <taxon>Gammaproteobacteria</taxon>
        <taxon>Alteromonadales</taxon>
        <taxon>Alteromonadaceae</taxon>
        <taxon>Planctobacterium</taxon>
    </lineage>
</organism>
<dbReference type="Gene3D" id="3.20.20.190">
    <property type="entry name" value="Phosphatidylinositol (PI) phosphodiesterase"/>
    <property type="match status" value="1"/>
</dbReference>
<dbReference type="AlphaFoldDB" id="A0AA48HRP8"/>
<evidence type="ECO:0000313" key="3">
    <source>
        <dbReference type="Proteomes" id="UP001333710"/>
    </source>
</evidence>
<dbReference type="InterPro" id="IPR017946">
    <property type="entry name" value="PLC-like_Pdiesterase_TIM-brl"/>
</dbReference>
<dbReference type="EMBL" id="AP027272">
    <property type="protein sequence ID" value="BDX08392.1"/>
    <property type="molecule type" value="Genomic_DNA"/>
</dbReference>
<sequence>MKIWAHRGASGEYPENTLLAFEHAIKQNADGIELDVYQVEDEFYVWHDRVIPLFADTLIWQLTKHQVQQVQLHHKQHIPTLAEALQAIAGRVEVNIELKRIADVTALVQVIEQAVRQTTPAESLLISSFNHHYLAQLAQSGSNWRLGLLTASSPLDMAFTCNAMAVYSIHFDVNCLRPEDIELAHRLGLKVYVYTVDRQSELQWLKDWGVDGVFSNFPANARAFIEQL</sequence>
<feature type="domain" description="GP-PDE" evidence="1">
    <location>
        <begin position="1"/>
        <end position="225"/>
    </location>
</feature>